<sequence>MRNIFLAVLAAVSGTAAAAPAVVHSPYKYLSPWDPAHGAQVWAFASGECGEERWGELDGAQVAADNVARFAQAGVGYIVSTGGQGNAFTCASDKGMDAFVSRYKSPQLVGFDFDIEHGQTAAQIDSLVLRIANVQKSHPQWRYSFTIATHAASDGSRRSLNATGEQVLAALRKHGVKDYVLNLMVMDYGPASRKVCVVRRGRCDMGASALQAAQNVHRKYGVPFAQIALTPMIGVNDVVENVYTLDDARATVAAVRKMGMAGVHFWSLDRDKPCSKPTQGADPACSTMPDVPAGAYQRVLVPVPQQALPPAREAGR</sequence>
<dbReference type="Gene3D" id="3.20.20.80">
    <property type="entry name" value="Glycosidases"/>
    <property type="match status" value="1"/>
</dbReference>
<proteinExistence type="predicted"/>
<evidence type="ECO:0000256" key="1">
    <source>
        <dbReference type="SAM" id="SignalP"/>
    </source>
</evidence>
<reference evidence="2 3" key="1">
    <citation type="submission" date="2019-12" db="EMBL/GenBank/DDBJ databases">
        <title>Novel species isolated from a subtropical stream in China.</title>
        <authorList>
            <person name="Lu H."/>
        </authorList>
    </citation>
    <scope>NUCLEOTIDE SEQUENCE [LARGE SCALE GENOMIC DNA]</scope>
    <source>
        <strain evidence="2 3">DS3</strain>
    </source>
</reference>
<keyword evidence="3" id="KW-1185">Reference proteome</keyword>
<dbReference type="InterPro" id="IPR052750">
    <property type="entry name" value="GH18_Chitinase"/>
</dbReference>
<feature type="chain" id="PRO_5026747939" evidence="1">
    <location>
        <begin position="19"/>
        <end position="316"/>
    </location>
</feature>
<feature type="signal peptide" evidence="1">
    <location>
        <begin position="1"/>
        <end position="18"/>
    </location>
</feature>
<organism evidence="2 3">
    <name type="scientific">Pseudoduganella guangdongensis</name>
    <dbReference type="NCBI Taxonomy" id="2692179"/>
    <lineage>
        <taxon>Bacteria</taxon>
        <taxon>Pseudomonadati</taxon>
        <taxon>Pseudomonadota</taxon>
        <taxon>Betaproteobacteria</taxon>
        <taxon>Burkholderiales</taxon>
        <taxon>Oxalobacteraceae</taxon>
        <taxon>Telluria group</taxon>
        <taxon>Pseudoduganella</taxon>
    </lineage>
</organism>
<dbReference type="Proteomes" id="UP000448575">
    <property type="component" value="Unassembled WGS sequence"/>
</dbReference>
<name>A0A6N9HFQ7_9BURK</name>
<dbReference type="PANTHER" id="PTHR42976:SF1">
    <property type="entry name" value="GH18 DOMAIN-CONTAINING PROTEIN-RELATED"/>
    <property type="match status" value="1"/>
</dbReference>
<keyword evidence="1" id="KW-0732">Signal</keyword>
<dbReference type="RefSeq" id="WP_161024649.1">
    <property type="nucleotide sequence ID" value="NZ_WWCJ01000003.1"/>
</dbReference>
<evidence type="ECO:0000313" key="3">
    <source>
        <dbReference type="Proteomes" id="UP000448575"/>
    </source>
</evidence>
<dbReference type="AlphaFoldDB" id="A0A6N9HFQ7"/>
<dbReference type="EMBL" id="WWCJ01000003">
    <property type="protein sequence ID" value="MYN01645.1"/>
    <property type="molecule type" value="Genomic_DNA"/>
</dbReference>
<keyword evidence="2" id="KW-0378">Hydrolase</keyword>
<dbReference type="PANTHER" id="PTHR42976">
    <property type="entry name" value="BIFUNCTIONAL CHITINASE/LYSOZYME-RELATED"/>
    <property type="match status" value="1"/>
</dbReference>
<gene>
    <name evidence="2" type="ORF">GTP41_05985</name>
</gene>
<dbReference type="InterPro" id="IPR017853">
    <property type="entry name" value="GH"/>
</dbReference>
<evidence type="ECO:0000313" key="2">
    <source>
        <dbReference type="EMBL" id="MYN01645.1"/>
    </source>
</evidence>
<accession>A0A6N9HFQ7</accession>
<comment type="caution">
    <text evidence="2">The sequence shown here is derived from an EMBL/GenBank/DDBJ whole genome shotgun (WGS) entry which is preliminary data.</text>
</comment>
<dbReference type="SUPFAM" id="SSF51445">
    <property type="entry name" value="(Trans)glycosidases"/>
    <property type="match status" value="1"/>
</dbReference>
<protein>
    <submittedName>
        <fullName evidence="2">Glycosyl hydrolase</fullName>
    </submittedName>
</protein>
<dbReference type="GO" id="GO:0016787">
    <property type="term" value="F:hydrolase activity"/>
    <property type="evidence" value="ECO:0007669"/>
    <property type="project" value="UniProtKB-KW"/>
</dbReference>